<dbReference type="PIRSF" id="PIRSF000005">
    <property type="entry name" value="Cytochrome_c4"/>
    <property type="match status" value="1"/>
</dbReference>
<keyword evidence="7 8" id="KW-0408">Iron</keyword>
<dbReference type="InterPro" id="IPR036909">
    <property type="entry name" value="Cyt_c-like_dom_sf"/>
</dbReference>
<feature type="domain" description="Cytochrome c" evidence="10">
    <location>
        <begin position="133"/>
        <end position="213"/>
    </location>
</feature>
<evidence type="ECO:0000256" key="5">
    <source>
        <dbReference type="ARBA" id="ARBA00022764"/>
    </source>
</evidence>
<dbReference type="RefSeq" id="WP_377726180.1">
    <property type="nucleotide sequence ID" value="NZ_JBHSEW010000008.1"/>
</dbReference>
<dbReference type="PANTHER" id="PTHR33751:SF9">
    <property type="entry name" value="CYTOCHROME C4"/>
    <property type="match status" value="1"/>
</dbReference>
<comment type="caution">
    <text evidence="11">The sequence shown here is derived from an EMBL/GenBank/DDBJ whole genome shotgun (WGS) entry which is preliminary data.</text>
</comment>
<keyword evidence="5" id="KW-0574">Periplasm</keyword>
<comment type="subcellular location">
    <subcellularLocation>
        <location evidence="1">Periplasm</location>
    </subcellularLocation>
</comment>
<feature type="chain" id="PRO_5045613580" evidence="9">
    <location>
        <begin position="20"/>
        <end position="213"/>
    </location>
</feature>
<reference evidence="12" key="1">
    <citation type="journal article" date="2019" name="Int. J. Syst. Evol. Microbiol.">
        <title>The Global Catalogue of Microorganisms (GCM) 10K type strain sequencing project: providing services to taxonomists for standard genome sequencing and annotation.</title>
        <authorList>
            <consortium name="The Broad Institute Genomics Platform"/>
            <consortium name="The Broad Institute Genome Sequencing Center for Infectious Disease"/>
            <person name="Wu L."/>
            <person name="Ma J."/>
        </authorList>
    </citation>
    <scope>NUCLEOTIDE SEQUENCE [LARGE SCALE GENOMIC DNA]</scope>
    <source>
        <strain evidence="12">JCM 11650</strain>
    </source>
</reference>
<keyword evidence="6" id="KW-0249">Electron transport</keyword>
<dbReference type="PROSITE" id="PS51007">
    <property type="entry name" value="CYTC"/>
    <property type="match status" value="2"/>
</dbReference>
<evidence type="ECO:0000256" key="4">
    <source>
        <dbReference type="ARBA" id="ARBA00022723"/>
    </source>
</evidence>
<evidence type="ECO:0000256" key="9">
    <source>
        <dbReference type="SAM" id="SignalP"/>
    </source>
</evidence>
<name>A0ABV9GXB7_9BURK</name>
<dbReference type="InterPro" id="IPR024167">
    <property type="entry name" value="Cytochrome_c4-like"/>
</dbReference>
<dbReference type="InterPro" id="IPR009056">
    <property type="entry name" value="Cyt_c-like_dom"/>
</dbReference>
<dbReference type="Pfam" id="PF00034">
    <property type="entry name" value="Cytochrom_C"/>
    <property type="match status" value="1"/>
</dbReference>
<evidence type="ECO:0000256" key="1">
    <source>
        <dbReference type="ARBA" id="ARBA00004418"/>
    </source>
</evidence>
<dbReference type="Proteomes" id="UP001595967">
    <property type="component" value="Unassembled WGS sequence"/>
</dbReference>
<dbReference type="SUPFAM" id="SSF46626">
    <property type="entry name" value="Cytochrome c"/>
    <property type="match status" value="2"/>
</dbReference>
<feature type="domain" description="Cytochrome c" evidence="10">
    <location>
        <begin position="38"/>
        <end position="123"/>
    </location>
</feature>
<keyword evidence="4 8" id="KW-0479">Metal-binding</keyword>
<proteinExistence type="predicted"/>
<dbReference type="Gene3D" id="1.10.760.10">
    <property type="entry name" value="Cytochrome c-like domain"/>
    <property type="match status" value="2"/>
</dbReference>
<keyword evidence="9" id="KW-0732">Signal</keyword>
<dbReference type="EMBL" id="JBHSEW010000008">
    <property type="protein sequence ID" value="MFC4622652.1"/>
    <property type="molecule type" value="Genomic_DNA"/>
</dbReference>
<keyword evidence="3 8" id="KW-0349">Heme</keyword>
<evidence type="ECO:0000256" key="3">
    <source>
        <dbReference type="ARBA" id="ARBA00022617"/>
    </source>
</evidence>
<evidence type="ECO:0000313" key="12">
    <source>
        <dbReference type="Proteomes" id="UP001595967"/>
    </source>
</evidence>
<dbReference type="PANTHER" id="PTHR33751">
    <property type="entry name" value="CBB3-TYPE CYTOCHROME C OXIDASE SUBUNIT FIXP"/>
    <property type="match status" value="1"/>
</dbReference>
<protein>
    <submittedName>
        <fullName evidence="11">C-type cytochrome</fullName>
    </submittedName>
</protein>
<gene>
    <name evidence="11" type="ORF">ACFO3A_10545</name>
</gene>
<evidence type="ECO:0000256" key="6">
    <source>
        <dbReference type="ARBA" id="ARBA00022982"/>
    </source>
</evidence>
<feature type="signal peptide" evidence="9">
    <location>
        <begin position="1"/>
        <end position="19"/>
    </location>
</feature>
<organism evidence="11 12">
    <name type="scientific">Comamonas nitrativorans</name>
    <dbReference type="NCBI Taxonomy" id="108437"/>
    <lineage>
        <taxon>Bacteria</taxon>
        <taxon>Pseudomonadati</taxon>
        <taxon>Pseudomonadota</taxon>
        <taxon>Betaproteobacteria</taxon>
        <taxon>Burkholderiales</taxon>
        <taxon>Comamonadaceae</taxon>
        <taxon>Comamonas</taxon>
    </lineage>
</organism>
<evidence type="ECO:0000256" key="7">
    <source>
        <dbReference type="ARBA" id="ARBA00023004"/>
    </source>
</evidence>
<keyword evidence="2" id="KW-0813">Transport</keyword>
<evidence type="ECO:0000259" key="10">
    <source>
        <dbReference type="PROSITE" id="PS51007"/>
    </source>
</evidence>
<keyword evidence="12" id="KW-1185">Reference proteome</keyword>
<evidence type="ECO:0000256" key="8">
    <source>
        <dbReference type="PROSITE-ProRule" id="PRU00433"/>
    </source>
</evidence>
<evidence type="ECO:0000256" key="2">
    <source>
        <dbReference type="ARBA" id="ARBA00022448"/>
    </source>
</evidence>
<evidence type="ECO:0000313" key="11">
    <source>
        <dbReference type="EMBL" id="MFC4622652.1"/>
    </source>
</evidence>
<accession>A0ABV9GXB7</accession>
<sequence length="213" mass="22492">MTVAGAVWLAVLGAAPALAQAPAAGTGPVHERVQAARTDPQLEKKLLTAGRKAAAVCANCHGDKGHSSSELIPVLAGQNPDYLIEQARKYVDGRRRNVFMEGVLKALSVDETAGMAMFYAAQSADPQPNQAPALVEKGRQYFARICIACHGADARGTAHMPRLAGQHPGYVLASLKHFNTQDGVRSSTEMETVVRGMTEADMKAVAAYVASLP</sequence>
<dbReference type="InterPro" id="IPR050597">
    <property type="entry name" value="Cytochrome_c_Oxidase_Subunit"/>
</dbReference>